<evidence type="ECO:0000256" key="5">
    <source>
        <dbReference type="ARBA" id="ARBA00022989"/>
    </source>
</evidence>
<dbReference type="GeneID" id="5542893"/>
<dbReference type="OMA" id="TYGVACF"/>
<proteinExistence type="inferred from homology"/>
<evidence type="ECO:0000256" key="7">
    <source>
        <dbReference type="RuleBase" id="RU363059"/>
    </source>
</evidence>
<keyword evidence="5 7" id="KW-1133">Transmembrane helix</keyword>
<dbReference type="PhylomeDB" id="A7TS89"/>
<evidence type="ECO:0000256" key="4">
    <source>
        <dbReference type="ARBA" id="ARBA00022824"/>
    </source>
</evidence>
<dbReference type="HOGENOM" id="CLU_059047_0_0_1"/>
<name>A7TS89_VANPO</name>
<evidence type="ECO:0000256" key="2">
    <source>
        <dbReference type="ARBA" id="ARBA00008917"/>
    </source>
</evidence>
<dbReference type="AlphaFoldDB" id="A7TS89"/>
<dbReference type="InterPro" id="IPR007599">
    <property type="entry name" value="DER1"/>
</dbReference>
<evidence type="ECO:0000313" key="9">
    <source>
        <dbReference type="EMBL" id="EDO14866.1"/>
    </source>
</evidence>
<evidence type="ECO:0000256" key="1">
    <source>
        <dbReference type="ARBA" id="ARBA00004477"/>
    </source>
</evidence>
<dbReference type="SUPFAM" id="SSF144091">
    <property type="entry name" value="Rhomboid-like"/>
    <property type="match status" value="1"/>
</dbReference>
<keyword evidence="3 7" id="KW-0812">Transmembrane</keyword>
<feature type="transmembrane region" description="Helical" evidence="7">
    <location>
        <begin position="66"/>
        <end position="90"/>
    </location>
</feature>
<dbReference type="KEGG" id="vpo:Kpol_363p6"/>
<protein>
    <recommendedName>
        <fullName evidence="7">Derlin</fullName>
    </recommendedName>
</protein>
<keyword evidence="10" id="KW-1185">Reference proteome</keyword>
<feature type="compositionally biased region" description="Low complexity" evidence="8">
    <location>
        <begin position="282"/>
        <end position="295"/>
    </location>
</feature>
<dbReference type="GO" id="GO:0044183">
    <property type="term" value="F:protein folding chaperone"/>
    <property type="evidence" value="ECO:0007669"/>
    <property type="project" value="EnsemblFungi"/>
</dbReference>
<dbReference type="InParanoid" id="A7TS89"/>
<dbReference type="GO" id="GO:0030968">
    <property type="term" value="P:endoplasmic reticulum unfolded protein response"/>
    <property type="evidence" value="ECO:0007669"/>
    <property type="project" value="EnsemblFungi"/>
</dbReference>
<evidence type="ECO:0000256" key="6">
    <source>
        <dbReference type="ARBA" id="ARBA00023136"/>
    </source>
</evidence>
<dbReference type="RefSeq" id="XP_001642724.1">
    <property type="nucleotide sequence ID" value="XM_001642674.1"/>
</dbReference>
<dbReference type="EMBL" id="DS480502">
    <property type="protein sequence ID" value="EDO14866.1"/>
    <property type="molecule type" value="Genomic_DNA"/>
</dbReference>
<dbReference type="GO" id="GO:0005789">
    <property type="term" value="C:endoplasmic reticulum membrane"/>
    <property type="evidence" value="ECO:0007669"/>
    <property type="project" value="UniProtKB-SubCell"/>
</dbReference>
<keyword evidence="4 7" id="KW-0256">Endoplasmic reticulum</keyword>
<dbReference type="Pfam" id="PF04511">
    <property type="entry name" value="DER1"/>
    <property type="match status" value="1"/>
</dbReference>
<dbReference type="eggNOG" id="KOG0858">
    <property type="taxonomic scope" value="Eukaryota"/>
</dbReference>
<dbReference type="InterPro" id="IPR035952">
    <property type="entry name" value="Rhomboid-like_sf"/>
</dbReference>
<evidence type="ECO:0000313" key="10">
    <source>
        <dbReference type="Proteomes" id="UP000000267"/>
    </source>
</evidence>
<sequence length="318" mass="35973">MNSNKNINNPNTAAGSSWFTNIPPITRYLLTAIVTIIGLWKLSIIGLDKFVYSWYDVVKRFQFWRIFTSCIIIIPGTATQALATILEFYNLYSRSSHLETVHFRGDKAHYAYYILCCMIIIAISCSAWFRSSKEQFILQSAFTSCIGYTWAMDHPESQILYYGVLPIKGKYYPVMEMIISFVFNAGENAFQLCVIGVCTGYFFQCLDTNSFGPLSWWLFTNKNASEYSIGSFKPPRWFISLFSNLDGTRINTFSGRGSRLGNGSNKPGKAGTPYNPRLAILNSKDNNNDSQNSFSARDFFGTSAEKRKFPGKGQKLGK</sequence>
<feature type="transmembrane region" description="Helical" evidence="7">
    <location>
        <begin position="110"/>
        <end position="129"/>
    </location>
</feature>
<evidence type="ECO:0000256" key="8">
    <source>
        <dbReference type="SAM" id="MobiDB-lite"/>
    </source>
</evidence>
<dbReference type="GO" id="GO:0036503">
    <property type="term" value="P:ERAD pathway"/>
    <property type="evidence" value="ECO:0007669"/>
    <property type="project" value="EnsemblFungi"/>
</dbReference>
<evidence type="ECO:0000256" key="3">
    <source>
        <dbReference type="ARBA" id="ARBA00022692"/>
    </source>
</evidence>
<dbReference type="OrthoDB" id="19102at2759"/>
<comment type="subcellular location">
    <subcellularLocation>
        <location evidence="1 7">Endoplasmic reticulum membrane</location>
        <topology evidence="1 7">Multi-pass membrane protein</topology>
    </subcellularLocation>
</comment>
<comment type="similarity">
    <text evidence="2 7">Belongs to the derlin family.</text>
</comment>
<dbReference type="STRING" id="436907.A7TS89"/>
<comment type="function">
    <text evidence="7">May be involved in the degradation of misfolded endoplasmic reticulum (ER) luminal proteins.</text>
</comment>
<keyword evidence="6 7" id="KW-0472">Membrane</keyword>
<dbReference type="Proteomes" id="UP000000267">
    <property type="component" value="Unassembled WGS sequence"/>
</dbReference>
<comment type="caution">
    <text evidence="7">Lacks conserved residue(s) required for the propagation of feature annotation.</text>
</comment>
<feature type="transmembrane region" description="Helical" evidence="7">
    <location>
        <begin position="25"/>
        <end position="45"/>
    </location>
</feature>
<accession>A7TS89</accession>
<gene>
    <name evidence="9" type="ORF">Kpol_363p6</name>
</gene>
<dbReference type="FunCoup" id="A7TS89">
    <property type="interactions" value="521"/>
</dbReference>
<dbReference type="GO" id="GO:1904152">
    <property type="term" value="P:regulation of retrograde protein transport, ER to cytosol"/>
    <property type="evidence" value="ECO:0007669"/>
    <property type="project" value="EnsemblFungi"/>
</dbReference>
<organism evidence="10">
    <name type="scientific">Vanderwaltozyma polyspora (strain ATCC 22028 / DSM 70294 / BCRC 21397 / CBS 2163 / NBRC 10782 / NRRL Y-8283 / UCD 57-17)</name>
    <name type="common">Kluyveromyces polysporus</name>
    <dbReference type="NCBI Taxonomy" id="436907"/>
    <lineage>
        <taxon>Eukaryota</taxon>
        <taxon>Fungi</taxon>
        <taxon>Dikarya</taxon>
        <taxon>Ascomycota</taxon>
        <taxon>Saccharomycotina</taxon>
        <taxon>Saccharomycetes</taxon>
        <taxon>Saccharomycetales</taxon>
        <taxon>Saccharomycetaceae</taxon>
        <taxon>Vanderwaltozyma</taxon>
    </lineage>
</organism>
<feature type="compositionally biased region" description="Low complexity" evidence="8">
    <location>
        <begin position="256"/>
        <end position="265"/>
    </location>
</feature>
<reference evidence="9 10" key="1">
    <citation type="journal article" date="2007" name="Proc. Natl. Acad. Sci. U.S.A.">
        <title>Independent sorting-out of thousands of duplicated gene pairs in two yeast species descended from a whole-genome duplication.</title>
        <authorList>
            <person name="Scannell D.R."/>
            <person name="Frank A.C."/>
            <person name="Conant G.C."/>
            <person name="Byrne K.P."/>
            <person name="Woolfit M."/>
            <person name="Wolfe K.H."/>
        </authorList>
    </citation>
    <scope>NUCLEOTIDE SEQUENCE [LARGE SCALE GENOMIC DNA]</scope>
    <source>
        <strain evidence="10">ATCC 22028 / DSM 70294 / BCRC 21397 / CBS 2163 / NBRC 10782 / NRRL Y-8283 / UCD 57-17</strain>
    </source>
</reference>
<dbReference type="PANTHER" id="PTHR11009">
    <property type="entry name" value="DER1-LIKE PROTEIN, DERLIN"/>
    <property type="match status" value="1"/>
</dbReference>
<feature type="region of interest" description="Disordered" evidence="8">
    <location>
        <begin position="256"/>
        <end position="318"/>
    </location>
</feature>